<evidence type="ECO:0000313" key="2">
    <source>
        <dbReference type="Proteomes" id="UP000663881"/>
    </source>
</evidence>
<dbReference type="AlphaFoldDB" id="A0A820MGK9"/>
<feature type="non-terminal residue" evidence="1">
    <location>
        <position position="135"/>
    </location>
</feature>
<evidence type="ECO:0000313" key="1">
    <source>
        <dbReference type="EMBL" id="CAF4373759.1"/>
    </source>
</evidence>
<name>A0A820MGK9_9BILA</name>
<gene>
    <name evidence="1" type="ORF">OKA104_LOCUS49978</name>
</gene>
<comment type="caution">
    <text evidence="1">The sequence shown here is derived from an EMBL/GenBank/DDBJ whole genome shotgun (WGS) entry which is preliminary data.</text>
</comment>
<accession>A0A820MGK9</accession>
<reference evidence="1" key="1">
    <citation type="submission" date="2021-02" db="EMBL/GenBank/DDBJ databases">
        <authorList>
            <person name="Nowell W R."/>
        </authorList>
    </citation>
    <scope>NUCLEOTIDE SEQUENCE</scope>
</reference>
<proteinExistence type="predicted"/>
<sequence length="135" mass="15208">MEFITLEWERKPDKQSYGYVVKDRGAQLARRPVFSLAALVLRWLMVKHDNESVTTSRATSPVPSIPPSISESILTTTSGYASATPSLFGFSIHDEPEDHVNFDEFIGSEIFFEIVSFLPKEDETIVHIDESSTQL</sequence>
<feature type="non-terminal residue" evidence="1">
    <location>
        <position position="1"/>
    </location>
</feature>
<organism evidence="1 2">
    <name type="scientific">Adineta steineri</name>
    <dbReference type="NCBI Taxonomy" id="433720"/>
    <lineage>
        <taxon>Eukaryota</taxon>
        <taxon>Metazoa</taxon>
        <taxon>Spiralia</taxon>
        <taxon>Gnathifera</taxon>
        <taxon>Rotifera</taxon>
        <taxon>Eurotatoria</taxon>
        <taxon>Bdelloidea</taxon>
        <taxon>Adinetida</taxon>
        <taxon>Adinetidae</taxon>
        <taxon>Adineta</taxon>
    </lineage>
</organism>
<dbReference type="EMBL" id="CAJOAY010024327">
    <property type="protein sequence ID" value="CAF4373759.1"/>
    <property type="molecule type" value="Genomic_DNA"/>
</dbReference>
<dbReference type="Proteomes" id="UP000663881">
    <property type="component" value="Unassembled WGS sequence"/>
</dbReference>
<protein>
    <submittedName>
        <fullName evidence="1">Uncharacterized protein</fullName>
    </submittedName>
</protein>